<dbReference type="HOGENOM" id="CLU_593428_0_0_1"/>
<gene>
    <name evidence="13" type="ORF">AND_009717</name>
</gene>
<dbReference type="PROSITE" id="PS50157">
    <property type="entry name" value="ZINC_FINGER_C2H2_2"/>
    <property type="match status" value="6"/>
</dbReference>
<keyword evidence="8" id="KW-0804">Transcription</keyword>
<dbReference type="InterPro" id="IPR036236">
    <property type="entry name" value="Znf_C2H2_sf"/>
</dbReference>
<feature type="compositionally biased region" description="Acidic residues" evidence="11">
    <location>
        <begin position="97"/>
        <end position="113"/>
    </location>
</feature>
<dbReference type="GO" id="GO:0000981">
    <property type="term" value="F:DNA-binding transcription factor activity, RNA polymerase II-specific"/>
    <property type="evidence" value="ECO:0007669"/>
    <property type="project" value="TreeGrafter"/>
</dbReference>
<protein>
    <recommendedName>
        <fullName evidence="12">C2H2-type domain-containing protein</fullName>
    </recommendedName>
</protein>
<evidence type="ECO:0000256" key="6">
    <source>
        <dbReference type="ARBA" id="ARBA00023015"/>
    </source>
</evidence>
<feature type="compositionally biased region" description="Basic and acidic residues" evidence="11">
    <location>
        <begin position="114"/>
        <end position="128"/>
    </location>
</feature>
<dbReference type="SMART" id="SM00355">
    <property type="entry name" value="ZnF_C2H2"/>
    <property type="match status" value="8"/>
</dbReference>
<evidence type="ECO:0000313" key="13">
    <source>
        <dbReference type="EMBL" id="ETN58651.1"/>
    </source>
</evidence>
<name>W5J462_ANODA</name>
<proteinExistence type="predicted"/>
<feature type="domain" description="C2H2-type" evidence="12">
    <location>
        <begin position="355"/>
        <end position="382"/>
    </location>
</feature>
<keyword evidence="7" id="KW-0238">DNA-binding</keyword>
<evidence type="ECO:0000256" key="1">
    <source>
        <dbReference type="ARBA" id="ARBA00004123"/>
    </source>
</evidence>
<dbReference type="AlphaFoldDB" id="W5J462"/>
<dbReference type="PANTHER" id="PTHR24408">
    <property type="entry name" value="ZINC FINGER PROTEIN"/>
    <property type="match status" value="1"/>
</dbReference>
<dbReference type="Pfam" id="PF00096">
    <property type="entry name" value="zf-C2H2"/>
    <property type="match status" value="4"/>
</dbReference>
<dbReference type="PROSITE" id="PS00028">
    <property type="entry name" value="ZINC_FINGER_C2H2_1"/>
    <property type="match status" value="7"/>
</dbReference>
<dbReference type="STRING" id="43151.W5J462"/>
<reference evidence="14" key="4">
    <citation type="submission" date="2015-06" db="UniProtKB">
        <authorList>
            <consortium name="EnsemblMetazoa"/>
        </authorList>
    </citation>
    <scope>IDENTIFICATION</scope>
</reference>
<evidence type="ECO:0000256" key="8">
    <source>
        <dbReference type="ARBA" id="ARBA00023163"/>
    </source>
</evidence>
<sequence>MTEILEGKCCVCGKSSHKMYPNLVKTRTKYSGTPLFELLERITEQDLAEKYQSLTDSAACKSCMVKLNDYDATYTKALIIQKELLELLSNGSIGLSVDDDDDDKGEGTDDDNERDVLDKGDANGHETSDADLDEPVAATVEVVLQCKPQIPAISLSMNCKTCDESFANLEELKAHTHELIPVTNTKHLFIEPVTSISKVSSPAVSYTEEEFLDYDSEEIQVKEEKSIEIAQKDDSAISSQYECFYCDETFQTTGDRKWHIKQKHPTNGNHHTCKVCGLSLKSRAALSSHLQKHPREQSLSCKECNKQFSQMSTLRRHMAIHTRETPYQCHLCGKRYIHYSSFYMHQLAHRNIRAKKCEICGYGLRSGSHLARHMRAHSGEKPYACPDCGQRFSQRYNMVSHAKTHQGIMRKRSPKRYPCTHCDETFLRKLLLTSHLQEMHGIKLEIVDNEIDSKQNIAVAE</sequence>
<evidence type="ECO:0000256" key="11">
    <source>
        <dbReference type="SAM" id="MobiDB-lite"/>
    </source>
</evidence>
<feature type="domain" description="C2H2-type" evidence="12">
    <location>
        <begin position="299"/>
        <end position="326"/>
    </location>
</feature>
<evidence type="ECO:0000256" key="3">
    <source>
        <dbReference type="ARBA" id="ARBA00022737"/>
    </source>
</evidence>
<comment type="subcellular location">
    <subcellularLocation>
        <location evidence="1">Nucleus</location>
    </subcellularLocation>
</comment>
<dbReference type="GO" id="GO:0008270">
    <property type="term" value="F:zinc ion binding"/>
    <property type="evidence" value="ECO:0007669"/>
    <property type="project" value="UniProtKB-KW"/>
</dbReference>
<evidence type="ECO:0000256" key="10">
    <source>
        <dbReference type="PROSITE-ProRule" id="PRU00042"/>
    </source>
</evidence>
<dbReference type="Proteomes" id="UP000000673">
    <property type="component" value="Unassembled WGS sequence"/>
</dbReference>
<dbReference type="eggNOG" id="KOG1721">
    <property type="taxonomic scope" value="Eukaryota"/>
</dbReference>
<feature type="domain" description="C2H2-type" evidence="12">
    <location>
        <begin position="417"/>
        <end position="440"/>
    </location>
</feature>
<dbReference type="OMA" id="YHKSIQI"/>
<dbReference type="FunFam" id="3.30.160.60:FF:000646">
    <property type="entry name" value="Myeloid zinc finger 1"/>
    <property type="match status" value="1"/>
</dbReference>
<evidence type="ECO:0000259" key="12">
    <source>
        <dbReference type="PROSITE" id="PS50157"/>
    </source>
</evidence>
<dbReference type="SUPFAM" id="SSF57667">
    <property type="entry name" value="beta-beta-alpha zinc fingers"/>
    <property type="match status" value="4"/>
</dbReference>
<evidence type="ECO:0000313" key="14">
    <source>
        <dbReference type="EnsemblMetazoa" id="ADAC009717-PA"/>
    </source>
</evidence>
<organism evidence="13">
    <name type="scientific">Anopheles darlingi</name>
    <name type="common">Mosquito</name>
    <dbReference type="NCBI Taxonomy" id="43151"/>
    <lineage>
        <taxon>Eukaryota</taxon>
        <taxon>Metazoa</taxon>
        <taxon>Ecdysozoa</taxon>
        <taxon>Arthropoda</taxon>
        <taxon>Hexapoda</taxon>
        <taxon>Insecta</taxon>
        <taxon>Pterygota</taxon>
        <taxon>Neoptera</taxon>
        <taxon>Endopterygota</taxon>
        <taxon>Diptera</taxon>
        <taxon>Nematocera</taxon>
        <taxon>Culicoidea</taxon>
        <taxon>Culicidae</taxon>
        <taxon>Anophelinae</taxon>
        <taxon>Anopheles</taxon>
    </lineage>
</organism>
<reference evidence="13 15" key="1">
    <citation type="journal article" date="2010" name="BMC Genomics">
        <title>Combination of measures distinguishes pre-miRNAs from other stem-loops in the genome of the newly sequenced Anopheles darlingi.</title>
        <authorList>
            <person name="Mendes N.D."/>
            <person name="Freitas A.T."/>
            <person name="Vasconcelos A.T."/>
            <person name="Sagot M.F."/>
        </authorList>
    </citation>
    <scope>NUCLEOTIDE SEQUENCE</scope>
</reference>
<feature type="domain" description="C2H2-type" evidence="12">
    <location>
        <begin position="271"/>
        <end position="298"/>
    </location>
</feature>
<keyword evidence="2" id="KW-0479">Metal-binding</keyword>
<evidence type="ECO:0000313" key="15">
    <source>
        <dbReference type="Proteomes" id="UP000000673"/>
    </source>
</evidence>
<keyword evidence="5" id="KW-0862">Zinc</keyword>
<dbReference type="GO" id="GO:0043565">
    <property type="term" value="F:sequence-specific DNA binding"/>
    <property type="evidence" value="ECO:0007669"/>
    <property type="project" value="TreeGrafter"/>
</dbReference>
<keyword evidence="4 10" id="KW-0863">Zinc-finger</keyword>
<dbReference type="GO" id="GO:0005634">
    <property type="term" value="C:nucleus"/>
    <property type="evidence" value="ECO:0007669"/>
    <property type="project" value="UniProtKB-SubCell"/>
</dbReference>
<feature type="domain" description="C2H2-type" evidence="12">
    <location>
        <begin position="327"/>
        <end position="354"/>
    </location>
</feature>
<evidence type="ECO:0000256" key="2">
    <source>
        <dbReference type="ARBA" id="ARBA00022723"/>
    </source>
</evidence>
<dbReference type="PANTHER" id="PTHR24408:SF58">
    <property type="entry name" value="TRANSCRIPTION FACTOR (TFIIIA), PUTATIVE (AFU_ORTHOLOGUE AFUA_1G05150)-RELATED"/>
    <property type="match status" value="1"/>
</dbReference>
<evidence type="ECO:0000256" key="4">
    <source>
        <dbReference type="ARBA" id="ARBA00022771"/>
    </source>
</evidence>
<dbReference type="EnsemblMetazoa" id="ADAC009717-RA">
    <property type="protein sequence ID" value="ADAC009717-PA"/>
    <property type="gene ID" value="ADAC009717"/>
</dbReference>
<feature type="domain" description="C2H2-type" evidence="12">
    <location>
        <begin position="383"/>
        <end position="410"/>
    </location>
</feature>
<dbReference type="EMBL" id="ADMH02002125">
    <property type="protein sequence ID" value="ETN58651.1"/>
    <property type="molecule type" value="Genomic_DNA"/>
</dbReference>
<dbReference type="VEuPathDB" id="VectorBase:ADAR2_002239"/>
<dbReference type="VEuPathDB" id="VectorBase:ADAC009717"/>
<dbReference type="FunFam" id="3.30.160.60:FF:002343">
    <property type="entry name" value="Zinc finger protein 33A"/>
    <property type="match status" value="1"/>
</dbReference>
<reference evidence="13" key="3">
    <citation type="journal article" date="2013" name="Nucleic Acids Res.">
        <title>The genome of Anopheles darlingi, the main neotropical malaria vector.</title>
        <authorList>
            <person name="Marinotti O."/>
            <person name="Cerqueira G.C."/>
            <person name="de Almeida L.G."/>
            <person name="Ferro M.I."/>
            <person name="Loreto E.L."/>
            <person name="Zaha A."/>
            <person name="Teixeira S.M."/>
            <person name="Wespiser A.R."/>
            <person name="Almeida E Silva A."/>
            <person name="Schlindwein A.D."/>
            <person name="Pacheco A.C."/>
            <person name="Silva A.L."/>
            <person name="Graveley B.R."/>
            <person name="Walenz B.P."/>
            <person name="Lima Bde A."/>
            <person name="Ribeiro C.A."/>
            <person name="Nunes-Silva C.G."/>
            <person name="de Carvalho C.R."/>
            <person name="Soares C.M."/>
            <person name="de Menezes C.B."/>
            <person name="Matiolli C."/>
            <person name="Caffrey D."/>
            <person name="Araujo D.A."/>
            <person name="de Oliveira D.M."/>
            <person name="Golenbock D."/>
            <person name="Grisard E.C."/>
            <person name="Fantinatti-Garboggini F."/>
            <person name="de Carvalho F.M."/>
            <person name="Barcellos F.G."/>
            <person name="Prosdocimi F."/>
            <person name="May G."/>
            <person name="Azevedo Junior G.M."/>
            <person name="Guimaraes G.M."/>
            <person name="Goldman G.H."/>
            <person name="Padilha I.Q."/>
            <person name="Batista Jda S."/>
            <person name="Ferro J.A."/>
            <person name="Ribeiro J.M."/>
            <person name="Fietto J.L."/>
            <person name="Dabbas K.M."/>
            <person name="Cerdeira L."/>
            <person name="Agnez-Lima L.F."/>
            <person name="Brocchi M."/>
            <person name="de Carvalho M.O."/>
            <person name="Teixeira Mde M."/>
            <person name="Diniz Maia Mde M."/>
            <person name="Goldman M.H."/>
            <person name="Cruz Schneider M.P."/>
            <person name="Felipe M.S."/>
            <person name="Hungria M."/>
            <person name="Nicolas M.F."/>
            <person name="Pereira M."/>
            <person name="Montes M.A."/>
            <person name="Cantao M.E."/>
            <person name="Vincentz M."/>
            <person name="Rafael M.S."/>
            <person name="Silverman N."/>
            <person name="Stoco P.H."/>
            <person name="Souza R.C."/>
            <person name="Vicentini R."/>
            <person name="Gazzinelli R.T."/>
            <person name="Neves Rde O."/>
            <person name="Silva R."/>
            <person name="Astolfi-Filho S."/>
            <person name="Maciel T.E."/>
            <person name="Urmenyi T.P."/>
            <person name="Tadei W.P."/>
            <person name="Camargo E.P."/>
            <person name="de Vasconcelos A.T."/>
        </authorList>
    </citation>
    <scope>NUCLEOTIDE SEQUENCE</scope>
</reference>
<keyword evidence="9" id="KW-0539">Nucleus</keyword>
<accession>W5J462</accession>
<dbReference type="InterPro" id="IPR013087">
    <property type="entry name" value="Znf_C2H2_type"/>
</dbReference>
<dbReference type="Gene3D" id="3.30.160.60">
    <property type="entry name" value="Classic Zinc Finger"/>
    <property type="match status" value="5"/>
</dbReference>
<evidence type="ECO:0000256" key="5">
    <source>
        <dbReference type="ARBA" id="ARBA00022833"/>
    </source>
</evidence>
<keyword evidence="6" id="KW-0805">Transcription regulation</keyword>
<keyword evidence="3" id="KW-0677">Repeat</keyword>
<reference evidence="13" key="2">
    <citation type="submission" date="2010-05" db="EMBL/GenBank/DDBJ databases">
        <authorList>
            <person name="Almeida L.G."/>
            <person name="Nicolas M.F."/>
            <person name="Souza R.C."/>
            <person name="Vasconcelos A.T.R."/>
        </authorList>
    </citation>
    <scope>NUCLEOTIDE SEQUENCE</scope>
</reference>
<evidence type="ECO:0000256" key="7">
    <source>
        <dbReference type="ARBA" id="ARBA00023125"/>
    </source>
</evidence>
<evidence type="ECO:0000256" key="9">
    <source>
        <dbReference type="ARBA" id="ARBA00023242"/>
    </source>
</evidence>
<feature type="region of interest" description="Disordered" evidence="11">
    <location>
        <begin position="96"/>
        <end position="134"/>
    </location>
</feature>
<keyword evidence="15" id="KW-1185">Reference proteome</keyword>